<gene>
    <name evidence="1" type="ORF">FHR65_002951</name>
</gene>
<protein>
    <submittedName>
        <fullName evidence="1">Uncharacterized protein</fullName>
    </submittedName>
</protein>
<dbReference type="EMBL" id="JACIIQ010000012">
    <property type="protein sequence ID" value="MBB5671376.1"/>
    <property type="molecule type" value="Genomic_DNA"/>
</dbReference>
<organism evidence="1">
    <name type="scientific">Xanthomonas arboricola</name>
    <dbReference type="NCBI Taxonomy" id="56448"/>
    <lineage>
        <taxon>Bacteria</taxon>
        <taxon>Pseudomonadati</taxon>
        <taxon>Pseudomonadota</taxon>
        <taxon>Gammaproteobacteria</taxon>
        <taxon>Lysobacterales</taxon>
        <taxon>Lysobacteraceae</taxon>
        <taxon>Xanthomonas</taxon>
    </lineage>
</organism>
<proteinExistence type="predicted"/>
<dbReference type="Proteomes" id="UP000528595">
    <property type="component" value="Unassembled WGS sequence"/>
</dbReference>
<sequence>MNDSSDHSVVGGARCSVQRKRCWRDAHRSAAASPGRHLVSAGSVGKGELARTSATLPARRKKRASAVATVGTIAGVRHARWPVSRYVGQSALPLRMSCGAITGSLRHHVPSVIMVGMNSSQITARTITVTPASTASAGSEVMVQLSASPDPRWQACFHFVVQGRDGFFLQGRPVFDNASFHGILQAGQAEAFRQELPDLLVSASALARAQVNKDAAR</sequence>
<evidence type="ECO:0000313" key="1">
    <source>
        <dbReference type="EMBL" id="MBB5671376.1"/>
    </source>
</evidence>
<name>A0AB73GZF8_9XANT</name>
<dbReference type="AlphaFoldDB" id="A0AB73GZF8"/>
<accession>A0AB73GZF8</accession>
<comment type="caution">
    <text evidence="1">The sequence shown here is derived from an EMBL/GenBank/DDBJ whole genome shotgun (WGS) entry which is preliminary data.</text>
</comment>
<reference evidence="1" key="1">
    <citation type="submission" date="2020-08" db="EMBL/GenBank/DDBJ databases">
        <title>Studying the diversity of plant-associated saprophytic bacteria and their role in host health and plant-pathogen interactions.</title>
        <authorList>
            <person name="Potnis N."/>
        </authorList>
    </citation>
    <scope>NUCLEOTIDE SEQUENCE</scope>
    <source>
        <strain evidence="1">F21</strain>
    </source>
</reference>